<dbReference type="AlphaFoldDB" id="A0A0H1B6X8"/>
<comment type="caution">
    <text evidence="1">The sequence shown here is derived from an EMBL/GenBank/DDBJ whole genome shotgun (WGS) entry which is preliminary data.</text>
</comment>
<sequence length="58" mass="7172">MRNMRLRSVCLTWKGRARLNMRRFKNYIPRIQGRIVFPLTGIRNGYRCIQERRRDDMT</sequence>
<reference evidence="2" key="1">
    <citation type="journal article" date="2015" name="PLoS Genet.">
        <title>The dynamic genome and transcriptome of the human fungal pathogen Blastomyces and close relative Emmonsia.</title>
        <authorList>
            <person name="Munoz J.F."/>
            <person name="Gauthier G.M."/>
            <person name="Desjardins C.A."/>
            <person name="Gallo J.E."/>
            <person name="Holder J."/>
            <person name="Sullivan T.D."/>
            <person name="Marty A.J."/>
            <person name="Carmen J.C."/>
            <person name="Chen Z."/>
            <person name="Ding L."/>
            <person name="Gujja S."/>
            <person name="Magrini V."/>
            <person name="Misas E."/>
            <person name="Mitreva M."/>
            <person name="Priest M."/>
            <person name="Saif S."/>
            <person name="Whiston E.A."/>
            <person name="Young S."/>
            <person name="Zeng Q."/>
            <person name="Goldman W.E."/>
            <person name="Mardis E.R."/>
            <person name="Taylor J.W."/>
            <person name="McEwen J.G."/>
            <person name="Clay O.K."/>
            <person name="Klein B.S."/>
            <person name="Cuomo C.A."/>
        </authorList>
    </citation>
    <scope>NUCLEOTIDE SEQUENCE [LARGE SCALE GENOMIC DNA]</scope>
    <source>
        <strain evidence="2">UAMH 139</strain>
    </source>
</reference>
<evidence type="ECO:0000313" key="2">
    <source>
        <dbReference type="Proteomes" id="UP000053573"/>
    </source>
</evidence>
<evidence type="ECO:0000313" key="1">
    <source>
        <dbReference type="EMBL" id="KLJ07155.1"/>
    </source>
</evidence>
<protein>
    <submittedName>
        <fullName evidence="1">Uncharacterized protein</fullName>
    </submittedName>
</protein>
<dbReference type="EMBL" id="LDEV01002896">
    <property type="protein sequence ID" value="KLJ07155.1"/>
    <property type="molecule type" value="Genomic_DNA"/>
</dbReference>
<accession>A0A0H1B6X8</accession>
<keyword evidence="2" id="KW-1185">Reference proteome</keyword>
<dbReference type="Proteomes" id="UP000053573">
    <property type="component" value="Unassembled WGS sequence"/>
</dbReference>
<name>A0A0H1B6X8_9EURO</name>
<proteinExistence type="predicted"/>
<organism evidence="1 2">
    <name type="scientific">Blastomyces silverae</name>
    <dbReference type="NCBI Taxonomy" id="2060906"/>
    <lineage>
        <taxon>Eukaryota</taxon>
        <taxon>Fungi</taxon>
        <taxon>Dikarya</taxon>
        <taxon>Ascomycota</taxon>
        <taxon>Pezizomycotina</taxon>
        <taxon>Eurotiomycetes</taxon>
        <taxon>Eurotiomycetidae</taxon>
        <taxon>Onygenales</taxon>
        <taxon>Ajellomycetaceae</taxon>
        <taxon>Blastomyces</taxon>
    </lineage>
</organism>
<gene>
    <name evidence="1" type="ORF">EMPG_17357</name>
</gene>